<proteinExistence type="predicted"/>
<dbReference type="EMBL" id="LBOK01000026">
    <property type="protein sequence ID" value="KKP35690.1"/>
    <property type="molecule type" value="Genomic_DNA"/>
</dbReference>
<name>A0A0G0BA83_9BACT</name>
<accession>A0A0G0BA83</accession>
<evidence type="ECO:0000313" key="2">
    <source>
        <dbReference type="Proteomes" id="UP000034349"/>
    </source>
</evidence>
<dbReference type="Proteomes" id="UP000034349">
    <property type="component" value="Unassembled WGS sequence"/>
</dbReference>
<dbReference type="AlphaFoldDB" id="A0A0G0BA83"/>
<dbReference type="SUPFAM" id="SSF48295">
    <property type="entry name" value="TrpR-like"/>
    <property type="match status" value="1"/>
</dbReference>
<comment type="caution">
    <text evidence="1">The sequence shown here is derived from an EMBL/GenBank/DDBJ whole genome shotgun (WGS) entry which is preliminary data.</text>
</comment>
<reference evidence="1 2" key="1">
    <citation type="journal article" date="2015" name="Nature">
        <title>rRNA introns, odd ribosomes, and small enigmatic genomes across a large radiation of phyla.</title>
        <authorList>
            <person name="Brown C.T."/>
            <person name="Hug L.A."/>
            <person name="Thomas B.C."/>
            <person name="Sharon I."/>
            <person name="Castelle C.J."/>
            <person name="Singh A."/>
            <person name="Wilkins M.J."/>
            <person name="Williams K.H."/>
            <person name="Banfield J.F."/>
        </authorList>
    </citation>
    <scope>NUCLEOTIDE SEQUENCE [LARGE SCALE GENOMIC DNA]</scope>
</reference>
<dbReference type="Pfam" id="PF01371">
    <property type="entry name" value="Trp_repressor"/>
    <property type="match status" value="1"/>
</dbReference>
<dbReference type="Gene3D" id="1.10.1270.10">
    <property type="entry name" value="TrpR-like"/>
    <property type="match status" value="1"/>
</dbReference>
<sequence length="147" mass="17716">MVNISNRQLSEELLNKINKLFFEIFKKFETNHSFSTLMNDFFTPKERILFAKRITIIYLLIKKIEQRNIADFMKVSTSTVCKYSLLLENKNSEMVEIIKSIIKKEKTFDFIDDLLADFLIRPGLKIGHWDLYWQHKRKKERKQIYGM</sequence>
<protein>
    <submittedName>
        <fullName evidence="1">Uncharacterized protein</fullName>
    </submittedName>
</protein>
<evidence type="ECO:0000313" key="1">
    <source>
        <dbReference type="EMBL" id="KKP35690.1"/>
    </source>
</evidence>
<gene>
    <name evidence="1" type="ORF">UR23_C0026G0004</name>
</gene>
<dbReference type="InterPro" id="IPR000831">
    <property type="entry name" value="Trp_repress"/>
</dbReference>
<dbReference type="InterPro" id="IPR010921">
    <property type="entry name" value="Trp_repressor/repl_initiator"/>
</dbReference>
<organism evidence="1 2">
    <name type="scientific">Candidatus Roizmanbacteria bacterium GW2011_GWA2_32_13</name>
    <dbReference type="NCBI Taxonomy" id="1618475"/>
    <lineage>
        <taxon>Bacteria</taxon>
        <taxon>Candidatus Roizmaniibacteriota</taxon>
    </lineage>
</organism>
<dbReference type="GO" id="GO:0003700">
    <property type="term" value="F:DNA-binding transcription factor activity"/>
    <property type="evidence" value="ECO:0007669"/>
    <property type="project" value="InterPro"/>
</dbReference>
<dbReference type="InterPro" id="IPR038116">
    <property type="entry name" value="TrpR-like_sf"/>
</dbReference>
<dbReference type="GO" id="GO:0043565">
    <property type="term" value="F:sequence-specific DNA binding"/>
    <property type="evidence" value="ECO:0007669"/>
    <property type="project" value="InterPro"/>
</dbReference>